<dbReference type="EMBL" id="BAAFGZ010000109">
    <property type="protein sequence ID" value="GAB0135087.1"/>
    <property type="molecule type" value="Genomic_DNA"/>
</dbReference>
<name>A0ABQ0CNS7_9HYPO</name>
<evidence type="ECO:0000313" key="1">
    <source>
        <dbReference type="EMBL" id="GAB0135087.1"/>
    </source>
</evidence>
<gene>
    <name evidence="1" type="primary">g3438</name>
    <name evidence="1" type="ORF">EsDP_00003438</name>
</gene>
<dbReference type="Proteomes" id="UP001562357">
    <property type="component" value="Unassembled WGS sequence"/>
</dbReference>
<accession>A0ABQ0CNS7</accession>
<keyword evidence="2" id="KW-1185">Reference proteome</keyword>
<proteinExistence type="predicted"/>
<reference evidence="2" key="1">
    <citation type="submission" date="2024-06" db="EMBL/GenBank/DDBJ databases">
        <title>Draft Genome Sequences of Epichloe bromicola Strains Isolated from Elymus ciliaris.</title>
        <authorList>
            <consortium name="Epichloe bromicola genome sequencing consortium"/>
            <person name="Miura A."/>
            <person name="Imano S."/>
            <person name="Ashida A."/>
            <person name="Sato I."/>
            <person name="Chiba S."/>
            <person name="Tanaka A."/>
            <person name="Camagna M."/>
            <person name="Takemoto D."/>
        </authorList>
    </citation>
    <scope>NUCLEOTIDE SEQUENCE [LARGE SCALE GENOMIC DNA]</scope>
    <source>
        <strain evidence="2">DP</strain>
    </source>
</reference>
<comment type="caution">
    <text evidence="1">The sequence shown here is derived from an EMBL/GenBank/DDBJ whole genome shotgun (WGS) entry which is preliminary data.</text>
</comment>
<organism evidence="1 2">
    <name type="scientific">Epichloe bromicola</name>
    <dbReference type="NCBI Taxonomy" id="79588"/>
    <lineage>
        <taxon>Eukaryota</taxon>
        <taxon>Fungi</taxon>
        <taxon>Dikarya</taxon>
        <taxon>Ascomycota</taxon>
        <taxon>Pezizomycotina</taxon>
        <taxon>Sordariomycetes</taxon>
        <taxon>Hypocreomycetidae</taxon>
        <taxon>Hypocreales</taxon>
        <taxon>Clavicipitaceae</taxon>
        <taxon>Epichloe</taxon>
    </lineage>
</organism>
<protein>
    <submittedName>
        <fullName evidence="1">Uncharacterized protein</fullName>
    </submittedName>
</protein>
<evidence type="ECO:0000313" key="2">
    <source>
        <dbReference type="Proteomes" id="UP001562357"/>
    </source>
</evidence>
<sequence>MTRPVKDLEPGSVYVTMSISRSSEGGAMLPIYGRNPSTYCEVDIATYETHCAQDLAREEFNWGLYFHRGDQDGIWYNLRRHDDLKRGPCPTIFDLDRKHVTASPRLEGQVVGLIRVLRVPQILCGELTWYLDWLAWESYVTAARTFIWVTSMYLRTWHHIIRMLNNPSLAYGSQFNVNLFLREALDFAYENADYATGGQLPRPIIKSAYGTELGISGEDGINESLLLAQQRGSAQPKPISHPSS</sequence>